<protein>
    <recommendedName>
        <fullName evidence="3">DUF305 domain-containing protein</fullName>
    </recommendedName>
</protein>
<dbReference type="OrthoDB" id="26872at2"/>
<organism evidence="4 5">
    <name type="scientific">Frankia canadensis</name>
    <dbReference type="NCBI Taxonomy" id="1836972"/>
    <lineage>
        <taxon>Bacteria</taxon>
        <taxon>Bacillati</taxon>
        <taxon>Actinomycetota</taxon>
        <taxon>Actinomycetes</taxon>
        <taxon>Frankiales</taxon>
        <taxon>Frankiaceae</taxon>
        <taxon>Frankia</taxon>
    </lineage>
</organism>
<reference evidence="4 5" key="1">
    <citation type="submission" date="2017-06" db="EMBL/GenBank/DDBJ databases">
        <authorList>
            <person name="Kim H.J."/>
            <person name="Triplett B.A."/>
        </authorList>
    </citation>
    <scope>NUCLEOTIDE SEQUENCE [LARGE SCALE GENOMIC DNA]</scope>
    <source>
        <strain evidence="4">FRACA_ARgP5</strain>
    </source>
</reference>
<proteinExistence type="predicted"/>
<name>A0A2I2KWE8_9ACTN</name>
<feature type="domain" description="DUF305" evidence="3">
    <location>
        <begin position="37"/>
        <end position="206"/>
    </location>
</feature>
<gene>
    <name evidence="4" type="ORF">FRACA_40010</name>
</gene>
<dbReference type="Proteomes" id="UP000234331">
    <property type="component" value="Unassembled WGS sequence"/>
</dbReference>
<dbReference type="PANTHER" id="PTHR36933:SF1">
    <property type="entry name" value="SLL0788 PROTEIN"/>
    <property type="match status" value="1"/>
</dbReference>
<dbReference type="PANTHER" id="PTHR36933">
    <property type="entry name" value="SLL0788 PROTEIN"/>
    <property type="match status" value="1"/>
</dbReference>
<evidence type="ECO:0000256" key="1">
    <source>
        <dbReference type="SAM" id="MobiDB-lite"/>
    </source>
</evidence>
<accession>A0A2I2KWE8</accession>
<dbReference type="AlphaFoldDB" id="A0A2I2KWE8"/>
<dbReference type="PROSITE" id="PS51257">
    <property type="entry name" value="PROKAR_LIPOPROTEIN"/>
    <property type="match status" value="1"/>
</dbReference>
<evidence type="ECO:0000313" key="4">
    <source>
        <dbReference type="EMBL" id="SNQ49982.1"/>
    </source>
</evidence>
<evidence type="ECO:0000256" key="2">
    <source>
        <dbReference type="SAM" id="SignalP"/>
    </source>
</evidence>
<dbReference type="Pfam" id="PF03713">
    <property type="entry name" value="DUF305"/>
    <property type="match status" value="1"/>
</dbReference>
<feature type="region of interest" description="Disordered" evidence="1">
    <location>
        <begin position="95"/>
        <end position="121"/>
    </location>
</feature>
<dbReference type="EMBL" id="FZMO01000334">
    <property type="protein sequence ID" value="SNQ49982.1"/>
    <property type="molecule type" value="Genomic_DNA"/>
</dbReference>
<evidence type="ECO:0000313" key="5">
    <source>
        <dbReference type="Proteomes" id="UP000234331"/>
    </source>
</evidence>
<keyword evidence="5" id="KW-1185">Reference proteome</keyword>
<dbReference type="Gene3D" id="1.20.1260.10">
    <property type="match status" value="1"/>
</dbReference>
<sequence>MRRLALLLSMIATAALLAACGGNDSDDPGSGAHNGADTTFTQHMIIHHRQAIEMADLAPTRPGDGRVETLVDQIRTAQTPQITTMTSWLKAWGQATEPAQDDAGDDRSMPGPAGHDHVMPNAGTTPAEPMGTMDGMMSDLAMTTLRNTSGTAFDRMFLTMMIEHHQGALAMASRELRDGVNPAARSLATDIKSAQTSEITRMRELLKGI</sequence>
<evidence type="ECO:0000259" key="3">
    <source>
        <dbReference type="Pfam" id="PF03713"/>
    </source>
</evidence>
<keyword evidence="2" id="KW-0732">Signal</keyword>
<dbReference type="InterPro" id="IPR005183">
    <property type="entry name" value="DUF305_CopM-like"/>
</dbReference>
<dbReference type="RefSeq" id="WP_101833348.1">
    <property type="nucleotide sequence ID" value="NZ_FZMO01000334.1"/>
</dbReference>
<feature type="chain" id="PRO_5038478651" description="DUF305 domain-containing protein" evidence="2">
    <location>
        <begin position="19"/>
        <end position="209"/>
    </location>
</feature>
<dbReference type="InterPro" id="IPR012347">
    <property type="entry name" value="Ferritin-like"/>
</dbReference>
<feature type="signal peptide" evidence="2">
    <location>
        <begin position="1"/>
        <end position="18"/>
    </location>
</feature>